<gene>
    <name evidence="2" type="ordered locus">KNP414_06334</name>
</gene>
<name>F8FLT9_PAEMK</name>
<evidence type="ECO:0000313" key="2">
    <source>
        <dbReference type="EMBL" id="AEI44855.1"/>
    </source>
</evidence>
<evidence type="ECO:0000313" key="3">
    <source>
        <dbReference type="Proteomes" id="UP000006620"/>
    </source>
</evidence>
<reference evidence="2 3" key="2">
    <citation type="journal article" date="2013" name="Genome Announc.">
        <title>Genome Sequence of Growth-Improving Paenibacillus mucilaginosus Strain KNP414.</title>
        <authorList>
            <person name="Lu J.J."/>
            <person name="Wang J.F."/>
            <person name="Hu X.F."/>
        </authorList>
    </citation>
    <scope>NUCLEOTIDE SEQUENCE [LARGE SCALE GENOMIC DNA]</scope>
    <source>
        <strain evidence="2 3">KNP414</strain>
    </source>
</reference>
<dbReference type="PATRIC" id="fig|1036673.3.peg.5894"/>
<dbReference type="AlphaFoldDB" id="F8FLT9"/>
<feature type="compositionally biased region" description="Low complexity" evidence="1">
    <location>
        <begin position="21"/>
        <end position="35"/>
    </location>
</feature>
<protein>
    <submittedName>
        <fullName evidence="2">Uncharacterized protein</fullName>
    </submittedName>
</protein>
<feature type="region of interest" description="Disordered" evidence="1">
    <location>
        <begin position="1"/>
        <end position="58"/>
    </location>
</feature>
<dbReference type="Proteomes" id="UP000006620">
    <property type="component" value="Chromosome"/>
</dbReference>
<organism evidence="2 3">
    <name type="scientific">Paenibacillus mucilaginosus (strain KNP414)</name>
    <dbReference type="NCBI Taxonomy" id="1036673"/>
    <lineage>
        <taxon>Bacteria</taxon>
        <taxon>Bacillati</taxon>
        <taxon>Bacillota</taxon>
        <taxon>Bacilli</taxon>
        <taxon>Bacillales</taxon>
        <taxon>Paenibacillaceae</taxon>
        <taxon>Paenibacillus</taxon>
    </lineage>
</organism>
<accession>F8FLT9</accession>
<feature type="compositionally biased region" description="Basic residues" evidence="1">
    <location>
        <begin position="1"/>
        <end position="11"/>
    </location>
</feature>
<feature type="compositionally biased region" description="Basic residues" evidence="1">
    <location>
        <begin position="36"/>
        <end position="52"/>
    </location>
</feature>
<reference evidence="3" key="1">
    <citation type="submission" date="2011-06" db="EMBL/GenBank/DDBJ databases">
        <title>Complete genome sequence of Paenibacillus mucilaginosus KNP414.</title>
        <authorList>
            <person name="Wang J."/>
            <person name="Hu S."/>
            <person name="Hu X."/>
            <person name="Zhang B."/>
            <person name="Dong D."/>
            <person name="Zhang S."/>
            <person name="Zhao K."/>
            <person name="Wu D."/>
        </authorList>
    </citation>
    <scope>NUCLEOTIDE SEQUENCE [LARGE SCALE GENOMIC DNA]</scope>
    <source>
        <strain evidence="3">KNP414</strain>
    </source>
</reference>
<dbReference type="HOGENOM" id="CLU_2790005_0_0_9"/>
<proteinExistence type="predicted"/>
<dbReference type="EMBL" id="CP002869">
    <property type="protein sequence ID" value="AEI44855.1"/>
    <property type="molecule type" value="Genomic_DNA"/>
</dbReference>
<dbReference type="KEGG" id="pms:KNP414_06334"/>
<sequence length="68" mass="7464">MGQPRLSRHRWTPPIEDAGTSRGQAGAAVRGAPPRRVSRIKAKRRRSSHGKISRAPTGCPKTLTFALY</sequence>
<evidence type="ECO:0000256" key="1">
    <source>
        <dbReference type="SAM" id="MobiDB-lite"/>
    </source>
</evidence>